<reference evidence="2" key="1">
    <citation type="journal article" date="2014" name="Science">
        <title>Ancient hybridizations among the ancestral genomes of bread wheat.</title>
        <authorList>
            <consortium name="International Wheat Genome Sequencing Consortium,"/>
            <person name="Marcussen T."/>
            <person name="Sandve S.R."/>
            <person name="Heier L."/>
            <person name="Spannagl M."/>
            <person name="Pfeifer M."/>
            <person name="Jakobsen K.S."/>
            <person name="Wulff B.B."/>
            <person name="Steuernagel B."/>
            <person name="Mayer K.F."/>
            <person name="Olsen O.A."/>
        </authorList>
    </citation>
    <scope>NUCLEOTIDE SEQUENCE [LARGE SCALE GENOMIC DNA]</scope>
    <source>
        <strain evidence="2">cv. AL8/78</strain>
    </source>
</reference>
<evidence type="ECO:0000313" key="2">
    <source>
        <dbReference type="Proteomes" id="UP000015105"/>
    </source>
</evidence>
<proteinExistence type="predicted"/>
<dbReference type="Proteomes" id="UP000015105">
    <property type="component" value="Chromosome 3D"/>
</dbReference>
<protein>
    <submittedName>
        <fullName evidence="1">Uncharacterized protein</fullName>
    </submittedName>
</protein>
<sequence length="63" mass="7327">MEAHSLLILFLDWPLRGRPTHTSAGFRYFNRKRCLQKGKNNNSLLIYFATIAPIRLSLNHVQS</sequence>
<dbReference type="AlphaFoldDB" id="A0A453F6B2"/>
<reference evidence="2" key="2">
    <citation type="journal article" date="2017" name="Nat. Plants">
        <title>The Aegilops tauschii genome reveals multiple impacts of transposons.</title>
        <authorList>
            <person name="Zhao G."/>
            <person name="Zou C."/>
            <person name="Li K."/>
            <person name="Wang K."/>
            <person name="Li T."/>
            <person name="Gao L."/>
            <person name="Zhang X."/>
            <person name="Wang H."/>
            <person name="Yang Z."/>
            <person name="Liu X."/>
            <person name="Jiang W."/>
            <person name="Mao L."/>
            <person name="Kong X."/>
            <person name="Jiao Y."/>
            <person name="Jia J."/>
        </authorList>
    </citation>
    <scope>NUCLEOTIDE SEQUENCE [LARGE SCALE GENOMIC DNA]</scope>
    <source>
        <strain evidence="2">cv. AL8/78</strain>
    </source>
</reference>
<dbReference type="Gramene" id="AET3Gv20587300.59">
    <property type="protein sequence ID" value="AET3Gv20587300.59"/>
    <property type="gene ID" value="AET3Gv20587300"/>
</dbReference>
<reference evidence="1" key="5">
    <citation type="journal article" date="2021" name="G3 (Bethesda)">
        <title>Aegilops tauschii genome assembly Aet v5.0 features greater sequence contiguity and improved annotation.</title>
        <authorList>
            <person name="Wang L."/>
            <person name="Zhu T."/>
            <person name="Rodriguez J.C."/>
            <person name="Deal K.R."/>
            <person name="Dubcovsky J."/>
            <person name="McGuire P.E."/>
            <person name="Lux T."/>
            <person name="Spannagl M."/>
            <person name="Mayer K.F.X."/>
            <person name="Baldrich P."/>
            <person name="Meyers B.C."/>
            <person name="Huo N."/>
            <person name="Gu Y.Q."/>
            <person name="Zhou H."/>
            <person name="Devos K.M."/>
            <person name="Bennetzen J.L."/>
            <person name="Unver T."/>
            <person name="Budak H."/>
            <person name="Gulick P.J."/>
            <person name="Galiba G."/>
            <person name="Kalapos B."/>
            <person name="Nelson D.R."/>
            <person name="Li P."/>
            <person name="You F.M."/>
            <person name="Luo M.C."/>
            <person name="Dvorak J."/>
        </authorList>
    </citation>
    <scope>NUCLEOTIDE SEQUENCE [LARGE SCALE GENOMIC DNA]</scope>
    <source>
        <strain evidence="1">cv. AL8/78</strain>
    </source>
</reference>
<organism evidence="1 2">
    <name type="scientific">Aegilops tauschii subsp. strangulata</name>
    <name type="common">Goatgrass</name>
    <dbReference type="NCBI Taxonomy" id="200361"/>
    <lineage>
        <taxon>Eukaryota</taxon>
        <taxon>Viridiplantae</taxon>
        <taxon>Streptophyta</taxon>
        <taxon>Embryophyta</taxon>
        <taxon>Tracheophyta</taxon>
        <taxon>Spermatophyta</taxon>
        <taxon>Magnoliopsida</taxon>
        <taxon>Liliopsida</taxon>
        <taxon>Poales</taxon>
        <taxon>Poaceae</taxon>
        <taxon>BOP clade</taxon>
        <taxon>Pooideae</taxon>
        <taxon>Triticodae</taxon>
        <taxon>Triticeae</taxon>
        <taxon>Triticinae</taxon>
        <taxon>Aegilops</taxon>
    </lineage>
</organism>
<name>A0A453F6B2_AEGTS</name>
<keyword evidence="2" id="KW-1185">Reference proteome</keyword>
<evidence type="ECO:0000313" key="1">
    <source>
        <dbReference type="EnsemblPlants" id="AET3Gv20587300.59"/>
    </source>
</evidence>
<reference evidence="1" key="4">
    <citation type="submission" date="2019-03" db="UniProtKB">
        <authorList>
            <consortium name="EnsemblPlants"/>
        </authorList>
    </citation>
    <scope>IDENTIFICATION</scope>
</reference>
<accession>A0A453F6B2</accession>
<reference evidence="1" key="3">
    <citation type="journal article" date="2017" name="Nature">
        <title>Genome sequence of the progenitor of the wheat D genome Aegilops tauschii.</title>
        <authorList>
            <person name="Luo M.C."/>
            <person name="Gu Y.Q."/>
            <person name="Puiu D."/>
            <person name="Wang H."/>
            <person name="Twardziok S.O."/>
            <person name="Deal K.R."/>
            <person name="Huo N."/>
            <person name="Zhu T."/>
            <person name="Wang L."/>
            <person name="Wang Y."/>
            <person name="McGuire P.E."/>
            <person name="Liu S."/>
            <person name="Long H."/>
            <person name="Ramasamy R.K."/>
            <person name="Rodriguez J.C."/>
            <person name="Van S.L."/>
            <person name="Yuan L."/>
            <person name="Wang Z."/>
            <person name="Xia Z."/>
            <person name="Xiao L."/>
            <person name="Anderson O.D."/>
            <person name="Ouyang S."/>
            <person name="Liang Y."/>
            <person name="Zimin A.V."/>
            <person name="Pertea G."/>
            <person name="Qi P."/>
            <person name="Bennetzen J.L."/>
            <person name="Dai X."/>
            <person name="Dawson M.W."/>
            <person name="Muller H.G."/>
            <person name="Kugler K."/>
            <person name="Rivarola-Duarte L."/>
            <person name="Spannagl M."/>
            <person name="Mayer K.F.X."/>
            <person name="Lu F.H."/>
            <person name="Bevan M.W."/>
            <person name="Leroy P."/>
            <person name="Li P."/>
            <person name="You F.M."/>
            <person name="Sun Q."/>
            <person name="Liu Z."/>
            <person name="Lyons E."/>
            <person name="Wicker T."/>
            <person name="Salzberg S.L."/>
            <person name="Devos K.M."/>
            <person name="Dvorak J."/>
        </authorList>
    </citation>
    <scope>NUCLEOTIDE SEQUENCE [LARGE SCALE GENOMIC DNA]</scope>
    <source>
        <strain evidence="1">cv. AL8/78</strain>
    </source>
</reference>
<dbReference type="EnsemblPlants" id="AET3Gv20587300.59">
    <property type="protein sequence ID" value="AET3Gv20587300.59"/>
    <property type="gene ID" value="AET3Gv20587300"/>
</dbReference>